<feature type="transmembrane region" description="Helical" evidence="5">
    <location>
        <begin position="190"/>
        <end position="210"/>
    </location>
</feature>
<dbReference type="GO" id="GO:0016020">
    <property type="term" value="C:membrane"/>
    <property type="evidence" value="ECO:0007669"/>
    <property type="project" value="UniProtKB-SubCell"/>
</dbReference>
<feature type="transmembrane region" description="Helical" evidence="5">
    <location>
        <begin position="216"/>
        <end position="235"/>
    </location>
</feature>
<protein>
    <submittedName>
        <fullName evidence="7">Uncharacterized protein</fullName>
    </submittedName>
</protein>
<feature type="compositionally biased region" description="Polar residues" evidence="6">
    <location>
        <begin position="1"/>
        <end position="24"/>
    </location>
</feature>
<keyword evidence="4 5" id="KW-0472">Membrane</keyword>
<feature type="transmembrane region" description="Helical" evidence="5">
    <location>
        <begin position="158"/>
        <end position="178"/>
    </location>
</feature>
<comment type="subcellular location">
    <subcellularLocation>
        <location evidence="1">Membrane</location>
        <topology evidence="1">Multi-pass membrane protein</topology>
    </subcellularLocation>
</comment>
<feature type="transmembrane region" description="Helical" evidence="5">
    <location>
        <begin position="131"/>
        <end position="152"/>
    </location>
</feature>
<dbReference type="PANTHER" id="PTHR23291:SF50">
    <property type="entry name" value="PROTEIN LIFEGUARD 4"/>
    <property type="match status" value="1"/>
</dbReference>
<evidence type="ECO:0000256" key="5">
    <source>
        <dbReference type="RuleBase" id="RU004379"/>
    </source>
</evidence>
<evidence type="ECO:0000256" key="4">
    <source>
        <dbReference type="ARBA" id="ARBA00023136"/>
    </source>
</evidence>
<evidence type="ECO:0000313" key="8">
    <source>
        <dbReference type="Proteomes" id="UP001412239"/>
    </source>
</evidence>
<dbReference type="AlphaFoldDB" id="A0A292PSG2"/>
<name>A0A292PSG2_9PEZI</name>
<proteinExistence type="inferred from homology"/>
<accession>A0A292PSG2</accession>
<evidence type="ECO:0000256" key="2">
    <source>
        <dbReference type="ARBA" id="ARBA00022692"/>
    </source>
</evidence>
<keyword evidence="2 5" id="KW-0812">Transmembrane</keyword>
<keyword evidence="3 5" id="KW-1133">Transmembrane helix</keyword>
<sequence length="274" mass="30755">MGASSTVPHHQPTYGSNEPSTSYTRPPPGYTGDQSPLMGTPRSSEDNIPDDFKYSTSVAEATIDIRHAFVRKVYAILTAQLVTTAIISSISFFNVSFKTWIQTNTWMIFVALFGSLGFLGLTFWKRHSYPMNLVFLSGFTLIEAYTVATVTSFYDSRIVLEAVVITGLLFAGLTLFAMQTKYDFSSWYSYLYGGLWLLLIFGFVSMFFPHNGWVELAYSGVAALLFSAYILFDTQMIMRRVHVEEEIAAAISLYLDIINLFLAILRILNSSNDN</sequence>
<dbReference type="Pfam" id="PF01027">
    <property type="entry name" value="Bax1-I"/>
    <property type="match status" value="1"/>
</dbReference>
<feature type="region of interest" description="Disordered" evidence="6">
    <location>
        <begin position="1"/>
        <end position="48"/>
    </location>
</feature>
<evidence type="ECO:0000313" key="7">
    <source>
        <dbReference type="EMBL" id="CUS09413.1"/>
    </source>
</evidence>
<reference evidence="7" key="1">
    <citation type="submission" date="2015-10" db="EMBL/GenBank/DDBJ databases">
        <authorList>
            <person name="Regsiter A."/>
            <person name="william w."/>
        </authorList>
    </citation>
    <scope>NUCLEOTIDE SEQUENCE</scope>
    <source>
        <strain evidence="7">Montdore</strain>
    </source>
</reference>
<evidence type="ECO:0000256" key="1">
    <source>
        <dbReference type="ARBA" id="ARBA00004141"/>
    </source>
</evidence>
<dbReference type="PANTHER" id="PTHR23291">
    <property type="entry name" value="BAX INHIBITOR-RELATED"/>
    <property type="match status" value="1"/>
</dbReference>
<comment type="similarity">
    <text evidence="5">Belongs to the BI1 family.</text>
</comment>
<evidence type="ECO:0000256" key="3">
    <source>
        <dbReference type="ARBA" id="ARBA00022989"/>
    </source>
</evidence>
<dbReference type="InterPro" id="IPR006214">
    <property type="entry name" value="Bax_inhibitor_1-related"/>
</dbReference>
<feature type="transmembrane region" description="Helical" evidence="5">
    <location>
        <begin position="73"/>
        <end position="93"/>
    </location>
</feature>
<gene>
    <name evidence="7" type="ORF">GSTUAT00006535001</name>
</gene>
<keyword evidence="8" id="KW-1185">Reference proteome</keyword>
<dbReference type="Proteomes" id="UP001412239">
    <property type="component" value="Unassembled WGS sequence"/>
</dbReference>
<evidence type="ECO:0000256" key="6">
    <source>
        <dbReference type="SAM" id="MobiDB-lite"/>
    </source>
</evidence>
<dbReference type="CDD" id="cd10429">
    <property type="entry name" value="GAAP_like"/>
    <property type="match status" value="1"/>
</dbReference>
<feature type="transmembrane region" description="Helical" evidence="5">
    <location>
        <begin position="105"/>
        <end position="124"/>
    </location>
</feature>
<organism evidence="7 8">
    <name type="scientific">Tuber aestivum</name>
    <name type="common">summer truffle</name>
    <dbReference type="NCBI Taxonomy" id="59557"/>
    <lineage>
        <taxon>Eukaryota</taxon>
        <taxon>Fungi</taxon>
        <taxon>Dikarya</taxon>
        <taxon>Ascomycota</taxon>
        <taxon>Pezizomycotina</taxon>
        <taxon>Pezizomycetes</taxon>
        <taxon>Pezizales</taxon>
        <taxon>Tuberaceae</taxon>
        <taxon>Tuber</taxon>
    </lineage>
</organism>
<feature type="transmembrane region" description="Helical" evidence="5">
    <location>
        <begin position="247"/>
        <end position="268"/>
    </location>
</feature>
<dbReference type="EMBL" id="LN891083">
    <property type="protein sequence ID" value="CUS09413.1"/>
    <property type="molecule type" value="Genomic_DNA"/>
</dbReference>